<dbReference type="PANTHER" id="PTHR43240:SF5">
    <property type="entry name" value="1,4-DIHYDROXY-2-NAPHTHOYL-COA THIOESTERASE 1"/>
    <property type="match status" value="1"/>
</dbReference>
<dbReference type="InterPro" id="IPR006683">
    <property type="entry name" value="Thioestr_dom"/>
</dbReference>
<protein>
    <submittedName>
        <fullName evidence="4">Esterase YdiI</fullName>
        <ecNumber evidence="4">3.1.-.-</ecNumber>
    </submittedName>
</protein>
<evidence type="ECO:0000313" key="4">
    <source>
        <dbReference type="EMBL" id="TEB05312.1"/>
    </source>
</evidence>
<gene>
    <name evidence="4" type="primary">ydiI</name>
    <name evidence="4" type="ORF">Psch_02353</name>
</gene>
<dbReference type="AlphaFoldDB" id="A0A4Y7R956"/>
<dbReference type="Gene3D" id="3.10.129.10">
    <property type="entry name" value="Hotdog Thioesterase"/>
    <property type="match status" value="1"/>
</dbReference>
<evidence type="ECO:0000256" key="2">
    <source>
        <dbReference type="ARBA" id="ARBA00022801"/>
    </source>
</evidence>
<dbReference type="EC" id="3.1.-.-" evidence="4"/>
<feature type="domain" description="Thioesterase" evidence="3">
    <location>
        <begin position="33"/>
        <end position="109"/>
    </location>
</feature>
<organism evidence="4 5">
    <name type="scientific">Pelotomaculum schinkii</name>
    <dbReference type="NCBI Taxonomy" id="78350"/>
    <lineage>
        <taxon>Bacteria</taxon>
        <taxon>Bacillati</taxon>
        <taxon>Bacillota</taxon>
        <taxon>Clostridia</taxon>
        <taxon>Eubacteriales</taxon>
        <taxon>Desulfotomaculaceae</taxon>
        <taxon>Pelotomaculum</taxon>
    </lineage>
</organism>
<dbReference type="RefSeq" id="WP_190240411.1">
    <property type="nucleotide sequence ID" value="NZ_QFGA01000002.1"/>
</dbReference>
<keyword evidence="5" id="KW-1185">Reference proteome</keyword>
<evidence type="ECO:0000313" key="5">
    <source>
        <dbReference type="Proteomes" id="UP000298324"/>
    </source>
</evidence>
<dbReference type="EMBL" id="QFGA01000002">
    <property type="protein sequence ID" value="TEB05312.1"/>
    <property type="molecule type" value="Genomic_DNA"/>
</dbReference>
<evidence type="ECO:0000259" key="3">
    <source>
        <dbReference type="Pfam" id="PF03061"/>
    </source>
</evidence>
<proteinExistence type="inferred from homology"/>
<dbReference type="PANTHER" id="PTHR43240">
    <property type="entry name" value="1,4-DIHYDROXY-2-NAPHTHOYL-COA THIOESTERASE 1"/>
    <property type="match status" value="1"/>
</dbReference>
<comment type="caution">
    <text evidence="4">The sequence shown here is derived from an EMBL/GenBank/DDBJ whole genome shotgun (WGS) entry which is preliminary data.</text>
</comment>
<evidence type="ECO:0000256" key="1">
    <source>
        <dbReference type="ARBA" id="ARBA00008324"/>
    </source>
</evidence>
<comment type="similarity">
    <text evidence="1">Belongs to the thioesterase PaaI family.</text>
</comment>
<dbReference type="GO" id="GO:0005829">
    <property type="term" value="C:cytosol"/>
    <property type="evidence" value="ECO:0007669"/>
    <property type="project" value="TreeGrafter"/>
</dbReference>
<dbReference type="CDD" id="cd03443">
    <property type="entry name" value="PaaI_thioesterase"/>
    <property type="match status" value="1"/>
</dbReference>
<dbReference type="Proteomes" id="UP000298324">
    <property type="component" value="Unassembled WGS sequence"/>
</dbReference>
<sequence>MNLIEGLNIEYIGAGTDTLEAKMNLTQFHSQAFGILHGGAIISLGETVAGYASNQIIDKDQAAIGQTITANHMKSKKIEGYIIAKGKLMHKGKTSHVWGIEMYDENNVLISYMTVVNAIIKLNKSQTEGLLSSTLNTRQFDVLE</sequence>
<keyword evidence="2 4" id="KW-0378">Hydrolase</keyword>
<dbReference type="InterPro" id="IPR029069">
    <property type="entry name" value="HotDog_dom_sf"/>
</dbReference>
<accession>A0A4Y7R956</accession>
<name>A0A4Y7R956_9FIRM</name>
<dbReference type="NCBIfam" id="TIGR00369">
    <property type="entry name" value="unchar_dom_1"/>
    <property type="match status" value="1"/>
</dbReference>
<dbReference type="InterPro" id="IPR003736">
    <property type="entry name" value="PAAI_dom"/>
</dbReference>
<dbReference type="SUPFAM" id="SSF54637">
    <property type="entry name" value="Thioesterase/thiol ester dehydrase-isomerase"/>
    <property type="match status" value="1"/>
</dbReference>
<reference evidence="4 5" key="1">
    <citation type="journal article" date="2018" name="Environ. Microbiol.">
        <title>Novel energy conservation strategies and behaviour of Pelotomaculum schinkii driving syntrophic propionate catabolism.</title>
        <authorList>
            <person name="Hidalgo-Ahumada C.A.P."/>
            <person name="Nobu M.K."/>
            <person name="Narihiro T."/>
            <person name="Tamaki H."/>
            <person name="Liu W.T."/>
            <person name="Kamagata Y."/>
            <person name="Stams A.J.M."/>
            <person name="Imachi H."/>
            <person name="Sousa D.Z."/>
        </authorList>
    </citation>
    <scope>NUCLEOTIDE SEQUENCE [LARGE SCALE GENOMIC DNA]</scope>
    <source>
        <strain evidence="4 5">HH</strain>
    </source>
</reference>
<dbReference type="Pfam" id="PF03061">
    <property type="entry name" value="4HBT"/>
    <property type="match status" value="1"/>
</dbReference>
<dbReference type="GO" id="GO:0061522">
    <property type="term" value="F:1,4-dihydroxy-2-naphthoyl-CoA thioesterase activity"/>
    <property type="evidence" value="ECO:0007669"/>
    <property type="project" value="TreeGrafter"/>
</dbReference>